<evidence type="ECO:0000313" key="2">
    <source>
        <dbReference type="EMBL" id="ELK17419.1"/>
    </source>
</evidence>
<dbReference type="EMBL" id="KB030406">
    <property type="protein sequence ID" value="ELK17419.1"/>
    <property type="molecule type" value="Genomic_DNA"/>
</dbReference>
<feature type="compositionally biased region" description="Low complexity" evidence="1">
    <location>
        <begin position="10"/>
        <end position="22"/>
    </location>
</feature>
<proteinExistence type="predicted"/>
<dbReference type="InParanoid" id="L5L127"/>
<reference evidence="3" key="1">
    <citation type="journal article" date="2013" name="Science">
        <title>Comparative analysis of bat genomes provides insight into the evolution of flight and immunity.</title>
        <authorList>
            <person name="Zhang G."/>
            <person name="Cowled C."/>
            <person name="Shi Z."/>
            <person name="Huang Z."/>
            <person name="Bishop-Lilly K.A."/>
            <person name="Fang X."/>
            <person name="Wynne J.W."/>
            <person name="Xiong Z."/>
            <person name="Baker M.L."/>
            <person name="Zhao W."/>
            <person name="Tachedjian M."/>
            <person name="Zhu Y."/>
            <person name="Zhou P."/>
            <person name="Jiang X."/>
            <person name="Ng J."/>
            <person name="Yang L."/>
            <person name="Wu L."/>
            <person name="Xiao J."/>
            <person name="Feng Y."/>
            <person name="Chen Y."/>
            <person name="Sun X."/>
            <person name="Zhang Y."/>
            <person name="Marsh G.A."/>
            <person name="Crameri G."/>
            <person name="Broder C.C."/>
            <person name="Frey K.G."/>
            <person name="Wang L.F."/>
            <person name="Wang J."/>
        </authorList>
    </citation>
    <scope>NUCLEOTIDE SEQUENCE [LARGE SCALE GENOMIC DNA]</scope>
</reference>
<name>L5L127_PTEAL</name>
<feature type="compositionally biased region" description="Basic and acidic residues" evidence="1">
    <location>
        <begin position="132"/>
        <end position="159"/>
    </location>
</feature>
<feature type="compositionally biased region" description="Acidic residues" evidence="1">
    <location>
        <begin position="74"/>
        <end position="84"/>
    </location>
</feature>
<protein>
    <submittedName>
        <fullName evidence="2">Uncharacterized protein</fullName>
    </submittedName>
</protein>
<dbReference type="AlphaFoldDB" id="L5L127"/>
<feature type="compositionally biased region" description="Basic and acidic residues" evidence="1">
    <location>
        <begin position="23"/>
        <end position="64"/>
    </location>
</feature>
<evidence type="ECO:0000313" key="3">
    <source>
        <dbReference type="Proteomes" id="UP000010552"/>
    </source>
</evidence>
<keyword evidence="3" id="KW-1185">Reference proteome</keyword>
<evidence type="ECO:0000256" key="1">
    <source>
        <dbReference type="SAM" id="MobiDB-lite"/>
    </source>
</evidence>
<feature type="region of interest" description="Disordered" evidence="1">
    <location>
        <begin position="1"/>
        <end position="93"/>
    </location>
</feature>
<accession>L5L127</accession>
<feature type="region of interest" description="Disordered" evidence="1">
    <location>
        <begin position="114"/>
        <end position="193"/>
    </location>
</feature>
<organism evidence="2 3">
    <name type="scientific">Pteropus alecto</name>
    <name type="common">Black flying fox</name>
    <dbReference type="NCBI Taxonomy" id="9402"/>
    <lineage>
        <taxon>Eukaryota</taxon>
        <taxon>Metazoa</taxon>
        <taxon>Chordata</taxon>
        <taxon>Craniata</taxon>
        <taxon>Vertebrata</taxon>
        <taxon>Euteleostomi</taxon>
        <taxon>Mammalia</taxon>
        <taxon>Eutheria</taxon>
        <taxon>Laurasiatheria</taxon>
        <taxon>Chiroptera</taxon>
        <taxon>Yinpterochiroptera</taxon>
        <taxon>Pteropodoidea</taxon>
        <taxon>Pteropodidae</taxon>
        <taxon>Pteropodinae</taxon>
        <taxon>Pteropus</taxon>
    </lineage>
</organism>
<dbReference type="Proteomes" id="UP000010552">
    <property type="component" value="Unassembled WGS sequence"/>
</dbReference>
<gene>
    <name evidence="2" type="ORF">PAL_GLEAN10018952</name>
</gene>
<sequence>MCETTTPVWAASSQSASSTFSETSKEDENRNQTKTEMLEKTDTNTQKQNHEAREEANREVDRRLNYAITQPMERDEEVAVEDGLDNTGHNGDEVEEALEVEAPDPVDEIERAVEAQEEQVVSGDGLRLPGLADHEELREDGHRLKVDGEGPQNLEEKHTLRQHPVPTTGPPETRLSSVGQRRERESAHQSLEQ</sequence>